<feature type="compositionally biased region" description="Polar residues" evidence="1">
    <location>
        <begin position="515"/>
        <end position="525"/>
    </location>
</feature>
<feature type="compositionally biased region" description="Polar residues" evidence="1">
    <location>
        <begin position="495"/>
        <end position="507"/>
    </location>
</feature>
<feature type="region of interest" description="Disordered" evidence="1">
    <location>
        <begin position="646"/>
        <end position="665"/>
    </location>
</feature>
<feature type="compositionally biased region" description="Low complexity" evidence="1">
    <location>
        <begin position="370"/>
        <end position="379"/>
    </location>
</feature>
<protein>
    <submittedName>
        <fullName evidence="2">Uncharacterized protein</fullName>
    </submittedName>
</protein>
<dbReference type="EMBL" id="SSOP01000039">
    <property type="protein sequence ID" value="KAB5593369.1"/>
    <property type="molecule type" value="Genomic_DNA"/>
</dbReference>
<feature type="region of interest" description="Disordered" evidence="1">
    <location>
        <begin position="425"/>
        <end position="557"/>
    </location>
</feature>
<feature type="compositionally biased region" description="Polar residues" evidence="1">
    <location>
        <begin position="22"/>
        <end position="33"/>
    </location>
</feature>
<dbReference type="OrthoDB" id="2802411at2759"/>
<sequence>MGVPGIVHAFYVIHTAKDIKRSQSAGETPSSLPSLAHLERYRQPASFSPYEDQPPPPPPKREGQLPYDPALHPNAEGLPIGRAKGVLHTYQIPESTLHPPPLPKQLRRSIPPEPESQLFETSTSLPYPAEYHPNSAGVNIDIAKAVLHTYQIPETTFPAPQNSPATDETREANRVAMKTSMWSLRSKGKGLVSLDVDEATTIPKSESTNRKWATSGPSWLRRRKAREEQSKGILSPDEEEPADMNMVWNDNFEGSRFADSSSKQSKTHSRSVSAPVPLAFPLPPGPTRPAIDRTGTSNTALLRPLARRESPPALAAVAEDAPQPERAVSEGETTRERLSRSREHTSTENLRRAKSKLMSRLSRRHNRQQPDTARAADVAPPVPPKTETESQKQTSSPSWPRHIAPPAILAASIDEPRPGIARRGRTLSEAAVSSSATRTKVPPLSDSVIGELRSNGVGDAYSPSSLPLYPKERSPGSTPRGLASARPTARRLTVGTFSPHTSETASSRIARREWTQGTFGTEGNKSSSSTDSTSDEDLSREPTRLRVSPRDRARTLQGTRPDIDLVYPTESGLAGIGTRAVKRPELRVARVTNPDLPSMAHDDPFRDPAPCPAANRFSHATSWESLPSPISPERPNLGRAEPVLPFQSPTLSHPPETLKPYKPTPLRMPTFGSPDSRSSFGLLSPPGDSAKSAVPPVPPKFDVPPLTSVPIISPPRPPAFLKPGSISSKLPPPLPARVGMLASIPRSPKVPPKPTGLRMMFYKDDDMSDTYSRALRDEI</sequence>
<comment type="caution">
    <text evidence="2">The sequence shown here is derived from an EMBL/GenBank/DDBJ whole genome shotgun (WGS) entry which is preliminary data.</text>
</comment>
<evidence type="ECO:0000313" key="2">
    <source>
        <dbReference type="EMBL" id="KAB5593369.1"/>
    </source>
</evidence>
<feature type="region of interest" description="Disordered" evidence="1">
    <location>
        <begin position="671"/>
        <end position="698"/>
    </location>
</feature>
<dbReference type="Proteomes" id="UP000383932">
    <property type="component" value="Unassembled WGS sequence"/>
</dbReference>
<feature type="region of interest" description="Disordered" evidence="1">
    <location>
        <begin position="205"/>
        <end position="402"/>
    </location>
</feature>
<dbReference type="AlphaFoldDB" id="A0A5N5QNZ3"/>
<feature type="compositionally biased region" description="Pro residues" evidence="1">
    <location>
        <begin position="278"/>
        <end position="287"/>
    </location>
</feature>
<feature type="compositionally biased region" description="Low complexity" evidence="1">
    <location>
        <begin position="260"/>
        <end position="277"/>
    </location>
</feature>
<keyword evidence="3" id="KW-1185">Reference proteome</keyword>
<feature type="compositionally biased region" description="Basic and acidic residues" evidence="1">
    <location>
        <begin position="537"/>
        <end position="554"/>
    </location>
</feature>
<feature type="region of interest" description="Disordered" evidence="1">
    <location>
        <begin position="20"/>
        <end position="77"/>
    </location>
</feature>
<proteinExistence type="predicted"/>
<name>A0A5N5QNZ3_9AGAM</name>
<gene>
    <name evidence="2" type="ORF">CTheo_3201</name>
</gene>
<feature type="compositionally biased region" description="Basic and acidic residues" evidence="1">
    <location>
        <begin position="327"/>
        <end position="351"/>
    </location>
</feature>
<reference evidence="2 3" key="1">
    <citation type="journal article" date="2019" name="Fungal Biol. Biotechnol.">
        <title>Draft genome sequence of fastidious pathogen Ceratobasidium theobromae, which causes vascular-streak dieback in Theobroma cacao.</title>
        <authorList>
            <person name="Ali S.S."/>
            <person name="Asman A."/>
            <person name="Shao J."/>
            <person name="Firmansyah A.P."/>
            <person name="Susilo A.W."/>
            <person name="Rosmana A."/>
            <person name="McMahon P."/>
            <person name="Junaid M."/>
            <person name="Guest D."/>
            <person name="Kheng T.Y."/>
            <person name="Meinhardt L.W."/>
            <person name="Bailey B.A."/>
        </authorList>
    </citation>
    <scope>NUCLEOTIDE SEQUENCE [LARGE SCALE GENOMIC DNA]</scope>
    <source>
        <strain evidence="2 3">CT2</strain>
    </source>
</reference>
<accession>A0A5N5QNZ3</accession>
<organism evidence="2 3">
    <name type="scientific">Ceratobasidium theobromae</name>
    <dbReference type="NCBI Taxonomy" id="1582974"/>
    <lineage>
        <taxon>Eukaryota</taxon>
        <taxon>Fungi</taxon>
        <taxon>Dikarya</taxon>
        <taxon>Basidiomycota</taxon>
        <taxon>Agaricomycotina</taxon>
        <taxon>Agaricomycetes</taxon>
        <taxon>Cantharellales</taxon>
        <taxon>Ceratobasidiaceae</taxon>
        <taxon>Ceratobasidium</taxon>
    </lineage>
</organism>
<evidence type="ECO:0000256" key="1">
    <source>
        <dbReference type="SAM" id="MobiDB-lite"/>
    </source>
</evidence>
<feature type="compositionally biased region" description="Basic residues" evidence="1">
    <location>
        <begin position="352"/>
        <end position="367"/>
    </location>
</feature>
<evidence type="ECO:0000313" key="3">
    <source>
        <dbReference type="Proteomes" id="UP000383932"/>
    </source>
</evidence>
<feature type="compositionally biased region" description="Polar residues" evidence="1">
    <location>
        <begin position="205"/>
        <end position="217"/>
    </location>
</feature>